<feature type="region of interest" description="Disordered" evidence="1">
    <location>
        <begin position="197"/>
        <end position="255"/>
    </location>
</feature>
<dbReference type="RefSeq" id="WP_005525498.1">
    <property type="nucleotide sequence ID" value="NZ_CAJPQJ010000010.1"/>
</dbReference>
<feature type="chain" id="PRO_5043215317" description="Secreted protein" evidence="2">
    <location>
        <begin position="21"/>
        <end position="255"/>
    </location>
</feature>
<dbReference type="AlphaFoldDB" id="A0A6H9XP20"/>
<sequence>MKRLLAIFVAALLITGCSTTGGREKQEQETRQVQPQSSPQSNRQIIDTPSESRNPASVPGLYRTCTYQAKRDDSRNSQPASAATNADLPLIDGAALSTTENGVRAVIHYRGDLTDNQSASVDIYSSAKQEHFITVTLIGTKVVAVSHGEGNTRRDDQREWLEPQIASVEKEWVEIALNAKLARYFGDQSYVVMRSPASTSQCHDGKNSDMSLPEKPASTSEAVSAGEPAAAVPNSVGAQGQQGQGQQSVPSSSRQ</sequence>
<dbReference type="Proteomes" id="UP000249886">
    <property type="component" value="Unassembled WGS sequence"/>
</dbReference>
<protein>
    <recommendedName>
        <fullName evidence="5">Secreted protein</fullName>
    </recommendedName>
</protein>
<dbReference type="PROSITE" id="PS51257">
    <property type="entry name" value="PROKAR_LIPOPROTEIN"/>
    <property type="match status" value="1"/>
</dbReference>
<reference evidence="3 4" key="1">
    <citation type="submission" date="2018-06" db="EMBL/GenBank/DDBJ databases">
        <authorList>
            <consortium name="Pathogen Informatics"/>
            <person name="Doyle S."/>
        </authorList>
    </citation>
    <scope>NUCLEOTIDE SEQUENCE [LARGE SCALE GENOMIC DNA]</scope>
    <source>
        <strain evidence="3 4">NCTC10254</strain>
    </source>
</reference>
<evidence type="ECO:0000256" key="2">
    <source>
        <dbReference type="SAM" id="SignalP"/>
    </source>
</evidence>
<comment type="caution">
    <text evidence="3">The sequence shown here is derived from an EMBL/GenBank/DDBJ whole genome shotgun (WGS) entry which is preliminary data.</text>
</comment>
<feature type="region of interest" description="Disordered" evidence="1">
    <location>
        <begin position="21"/>
        <end position="60"/>
    </location>
</feature>
<evidence type="ECO:0008006" key="5">
    <source>
        <dbReference type="Google" id="ProtNLM"/>
    </source>
</evidence>
<evidence type="ECO:0000256" key="1">
    <source>
        <dbReference type="SAM" id="MobiDB-lite"/>
    </source>
</evidence>
<evidence type="ECO:0000313" key="3">
    <source>
        <dbReference type="EMBL" id="SPW23695.1"/>
    </source>
</evidence>
<evidence type="ECO:0000313" key="4">
    <source>
        <dbReference type="Proteomes" id="UP000249886"/>
    </source>
</evidence>
<dbReference type="GeneID" id="84573464"/>
<gene>
    <name evidence="3" type="ORF">NCTC10254_00052</name>
</gene>
<organism evidence="3 4">
    <name type="scientific">Corynebacterium matruchotii</name>
    <dbReference type="NCBI Taxonomy" id="43768"/>
    <lineage>
        <taxon>Bacteria</taxon>
        <taxon>Bacillati</taxon>
        <taxon>Actinomycetota</taxon>
        <taxon>Actinomycetes</taxon>
        <taxon>Mycobacteriales</taxon>
        <taxon>Corynebacteriaceae</taxon>
        <taxon>Corynebacterium</taxon>
    </lineage>
</organism>
<proteinExistence type="predicted"/>
<name>A0A6H9XP20_9CORY</name>
<feature type="compositionally biased region" description="Low complexity" evidence="1">
    <location>
        <begin position="235"/>
        <end position="255"/>
    </location>
</feature>
<feature type="signal peptide" evidence="2">
    <location>
        <begin position="1"/>
        <end position="20"/>
    </location>
</feature>
<dbReference type="EMBL" id="UARK01000001">
    <property type="protein sequence ID" value="SPW23695.1"/>
    <property type="molecule type" value="Genomic_DNA"/>
</dbReference>
<keyword evidence="2" id="KW-0732">Signal</keyword>
<accession>A0A6H9XP20</accession>
<feature type="compositionally biased region" description="Polar residues" evidence="1">
    <location>
        <begin position="31"/>
        <end position="55"/>
    </location>
</feature>